<dbReference type="Pfam" id="PF02782">
    <property type="entry name" value="FGGY_C"/>
    <property type="match status" value="1"/>
</dbReference>
<dbReference type="Gene3D" id="3.30.420.40">
    <property type="match status" value="2"/>
</dbReference>
<evidence type="ECO:0000256" key="2">
    <source>
        <dbReference type="ARBA" id="ARBA00022679"/>
    </source>
</evidence>
<dbReference type="OrthoDB" id="1728974at2759"/>
<keyword evidence="7" id="KW-1185">Reference proteome</keyword>
<organism evidence="8">
    <name type="scientific">Angiostrongylus costaricensis</name>
    <name type="common">Nematode worm</name>
    <dbReference type="NCBI Taxonomy" id="334426"/>
    <lineage>
        <taxon>Eukaryota</taxon>
        <taxon>Metazoa</taxon>
        <taxon>Ecdysozoa</taxon>
        <taxon>Nematoda</taxon>
        <taxon>Chromadorea</taxon>
        <taxon>Rhabditida</taxon>
        <taxon>Rhabditina</taxon>
        <taxon>Rhabditomorpha</taxon>
        <taxon>Strongyloidea</taxon>
        <taxon>Metastrongylidae</taxon>
        <taxon>Angiostrongylus</taxon>
    </lineage>
</organism>
<keyword evidence="3 4" id="KW-0418">Kinase</keyword>
<evidence type="ECO:0000313" key="7">
    <source>
        <dbReference type="Proteomes" id="UP000267027"/>
    </source>
</evidence>
<comment type="catalytic activity">
    <reaction evidence="4">
        <text>D-xylulose + ATP = D-xylulose 5-phosphate + ADP + H(+)</text>
        <dbReference type="Rhea" id="RHEA:10964"/>
        <dbReference type="ChEBI" id="CHEBI:15378"/>
        <dbReference type="ChEBI" id="CHEBI:17140"/>
        <dbReference type="ChEBI" id="CHEBI:30616"/>
        <dbReference type="ChEBI" id="CHEBI:57737"/>
        <dbReference type="ChEBI" id="CHEBI:456216"/>
        <dbReference type="EC" id="2.7.1.17"/>
    </reaction>
</comment>
<keyword evidence="4" id="KW-0119">Carbohydrate metabolism</keyword>
<dbReference type="Proteomes" id="UP000267027">
    <property type="component" value="Unassembled WGS sequence"/>
</dbReference>
<dbReference type="PANTHER" id="PTHR10196:SF57">
    <property type="entry name" value="XYLULOSE KINASE"/>
    <property type="match status" value="1"/>
</dbReference>
<dbReference type="GO" id="GO:0005829">
    <property type="term" value="C:cytosol"/>
    <property type="evidence" value="ECO:0007669"/>
    <property type="project" value="TreeGrafter"/>
</dbReference>
<dbReference type="EC" id="2.7.1.17" evidence="4"/>
<protein>
    <recommendedName>
        <fullName evidence="4">Xylulose kinase</fullName>
        <ecNumber evidence="4">2.7.1.17</ecNumber>
    </recommendedName>
</protein>
<dbReference type="GO" id="GO:0042732">
    <property type="term" value="P:D-xylose metabolic process"/>
    <property type="evidence" value="ECO:0007669"/>
    <property type="project" value="UniProtKB-UniRule"/>
</dbReference>
<reference evidence="8" key="1">
    <citation type="submission" date="2016-04" db="UniProtKB">
        <authorList>
            <consortium name="WormBaseParasite"/>
        </authorList>
    </citation>
    <scope>IDENTIFICATION</scope>
</reference>
<dbReference type="AlphaFoldDB" id="A0A158PI71"/>
<feature type="domain" description="Carbohydrate kinase FGGY C-terminal" evidence="5">
    <location>
        <begin position="406"/>
        <end position="451"/>
    </location>
</feature>
<keyword evidence="2 4" id="KW-0808">Transferase</keyword>
<dbReference type="InterPro" id="IPR042024">
    <property type="entry name" value="D-XK_euk"/>
</dbReference>
<dbReference type="GO" id="GO:0004856">
    <property type="term" value="F:D-xylulokinase activity"/>
    <property type="evidence" value="ECO:0007669"/>
    <property type="project" value="UniProtKB-UniRule"/>
</dbReference>
<dbReference type="CDD" id="cd07776">
    <property type="entry name" value="ASKHA_NBD_FGGY_SpXK-like"/>
    <property type="match status" value="1"/>
</dbReference>
<dbReference type="WBParaSite" id="ACOC_0000724501-mRNA-1">
    <property type="protein sequence ID" value="ACOC_0000724501-mRNA-1"/>
    <property type="gene ID" value="ACOC_0000724501"/>
</dbReference>
<evidence type="ECO:0000256" key="1">
    <source>
        <dbReference type="ARBA" id="ARBA00009156"/>
    </source>
</evidence>
<evidence type="ECO:0000313" key="6">
    <source>
        <dbReference type="EMBL" id="VDM58831.1"/>
    </source>
</evidence>
<dbReference type="GO" id="GO:0005997">
    <property type="term" value="P:xylulose metabolic process"/>
    <property type="evidence" value="ECO:0007669"/>
    <property type="project" value="UniProtKB-UniRule"/>
</dbReference>
<dbReference type="InterPro" id="IPR018485">
    <property type="entry name" value="FGGY_C"/>
</dbReference>
<comment type="function">
    <text evidence="4">Phosphorylates D-xylulose to produce D-xylulose 5-phosphate, a molecule that may play an important role in the regulation of glucose metabolism and lipogenesis.</text>
</comment>
<dbReference type="SUPFAM" id="SSF53067">
    <property type="entry name" value="Actin-like ATPase domain"/>
    <property type="match status" value="3"/>
</dbReference>
<keyword evidence="4" id="KW-0067">ATP-binding</keyword>
<dbReference type="STRING" id="334426.A0A158PI71"/>
<evidence type="ECO:0000256" key="4">
    <source>
        <dbReference type="RuleBase" id="RU367058"/>
    </source>
</evidence>
<dbReference type="InterPro" id="IPR043129">
    <property type="entry name" value="ATPase_NBD"/>
</dbReference>
<accession>A0A158PI71</accession>
<comment type="similarity">
    <text evidence="1 4">Belongs to the FGGY kinase family.</text>
</comment>
<gene>
    <name evidence="6" type="ORF">ACOC_LOCUS7246</name>
</gene>
<evidence type="ECO:0000256" key="3">
    <source>
        <dbReference type="ARBA" id="ARBA00022777"/>
    </source>
</evidence>
<keyword evidence="4" id="KW-0859">Xylose metabolism</keyword>
<sequence length="500" mass="56220">MRYPHYEVCCGGTFSMYGSVKSTSSYSFISLLFRTTDGVLKMSDGSTVSPVLMWVKAMDLLLEQIHSRVPTKNIRYIGGCAQQHGTVYWANGAERKLATLSPVFKLFDGLGESSFALPLSPTWMDSSTEKQCSAMEKALNGEENMVRITGSRAHRRFSGPQITKVLETNRQAWNNCERISVISSFTCSLFRGEIAPIEYTDGSGMNLMNIQVGNRYHFRNGTVSNYMIQRYGFSKDCMVLPFLGDNPASLAGLNLSKGDVAISLGTSDTVFFTTTEYKPCVDAHVFSHFSGRRDEFMVLVCFKNGSLTRERVRKQLGCQWDEFAALLAKTPPGNRGNIGFYFDDDEIAPRVTKGDFRYQKDGLCHLVEKFPPEIDKVEYKEIQICFLIISTKKEILFSEWIRYTGRLFLTGGASTNRDLQRVLSDVFTMDVYTLNVPDSAALGSAMLARYAYYSPPSSYSDYYNSTTNIEKVAEPDVAKSQIYEEMLPEFTKLCHSLPVP</sequence>
<dbReference type="EMBL" id="UYYA01004020">
    <property type="protein sequence ID" value="VDM58831.1"/>
    <property type="molecule type" value="Genomic_DNA"/>
</dbReference>
<evidence type="ECO:0000259" key="5">
    <source>
        <dbReference type="Pfam" id="PF02782"/>
    </source>
</evidence>
<name>A0A158PI71_ANGCS</name>
<reference evidence="6 7" key="2">
    <citation type="submission" date="2018-11" db="EMBL/GenBank/DDBJ databases">
        <authorList>
            <consortium name="Pathogen Informatics"/>
        </authorList>
    </citation>
    <scope>NUCLEOTIDE SEQUENCE [LARGE SCALE GENOMIC DNA]</scope>
    <source>
        <strain evidence="6 7">Costa Rica</strain>
    </source>
</reference>
<dbReference type="OMA" id="PISCMYK"/>
<dbReference type="GO" id="GO:0005524">
    <property type="term" value="F:ATP binding"/>
    <property type="evidence" value="ECO:0007669"/>
    <property type="project" value="UniProtKB-KW"/>
</dbReference>
<evidence type="ECO:0000313" key="8">
    <source>
        <dbReference type="WBParaSite" id="ACOC_0000724501-mRNA-1"/>
    </source>
</evidence>
<proteinExistence type="inferred from homology"/>
<keyword evidence="4" id="KW-0547">Nucleotide-binding</keyword>
<dbReference type="PANTHER" id="PTHR10196">
    <property type="entry name" value="SUGAR KINASE"/>
    <property type="match status" value="1"/>
</dbReference>